<proteinExistence type="inferred from homology"/>
<dbReference type="AlphaFoldDB" id="A0A6C0LCA8"/>
<sequence>MPEMPPQFIRGGTEPSMLSKATSFFTVRNMLILLALIVLGYVGYYIYKTYTSKSLFNYRSNTTGALEDNGTTSSNGKEAELMLFYTDWCPHCKTAKPEWEQVKTEYDGKTINGYQIVFTEVNCTNETPDVEKMMETYKIEGYPTIKLLKDGQVIEFDAKPSRANLNQFLNTVL</sequence>
<evidence type="ECO:0000259" key="4">
    <source>
        <dbReference type="PROSITE" id="PS51352"/>
    </source>
</evidence>
<protein>
    <recommendedName>
        <fullName evidence="4">Thioredoxin domain-containing protein</fullName>
    </recommendedName>
</protein>
<keyword evidence="3" id="KW-0472">Membrane</keyword>
<dbReference type="GO" id="GO:0003756">
    <property type="term" value="F:protein disulfide isomerase activity"/>
    <property type="evidence" value="ECO:0007669"/>
    <property type="project" value="TreeGrafter"/>
</dbReference>
<feature type="domain" description="Thioredoxin" evidence="4">
    <location>
        <begin position="60"/>
        <end position="173"/>
    </location>
</feature>
<evidence type="ECO:0000256" key="2">
    <source>
        <dbReference type="ARBA" id="ARBA00022729"/>
    </source>
</evidence>
<accession>A0A6C0LCA8</accession>
<dbReference type="InterPro" id="IPR013766">
    <property type="entry name" value="Thioredoxin_domain"/>
</dbReference>
<dbReference type="InterPro" id="IPR051063">
    <property type="entry name" value="PDI"/>
</dbReference>
<evidence type="ECO:0000313" key="5">
    <source>
        <dbReference type="EMBL" id="QHU28223.1"/>
    </source>
</evidence>
<dbReference type="Pfam" id="PF00085">
    <property type="entry name" value="Thioredoxin"/>
    <property type="match status" value="1"/>
</dbReference>
<dbReference type="EMBL" id="MN740471">
    <property type="protein sequence ID" value="QHU28223.1"/>
    <property type="molecule type" value="Genomic_DNA"/>
</dbReference>
<dbReference type="PANTHER" id="PTHR45672:SF3">
    <property type="entry name" value="THIOREDOXIN DOMAIN-CONTAINING PROTEIN 5"/>
    <property type="match status" value="1"/>
</dbReference>
<keyword evidence="3" id="KW-1133">Transmembrane helix</keyword>
<dbReference type="SUPFAM" id="SSF52833">
    <property type="entry name" value="Thioredoxin-like"/>
    <property type="match status" value="1"/>
</dbReference>
<reference evidence="5" key="1">
    <citation type="journal article" date="2020" name="Nature">
        <title>Giant virus diversity and host interactions through global metagenomics.</title>
        <authorList>
            <person name="Schulz F."/>
            <person name="Roux S."/>
            <person name="Paez-Espino D."/>
            <person name="Jungbluth S."/>
            <person name="Walsh D.A."/>
            <person name="Denef V.J."/>
            <person name="McMahon K.D."/>
            <person name="Konstantinidis K.T."/>
            <person name="Eloe-Fadrosh E.A."/>
            <person name="Kyrpides N.C."/>
            <person name="Woyke T."/>
        </authorList>
    </citation>
    <scope>NUCLEOTIDE SEQUENCE</scope>
    <source>
        <strain evidence="5">GVMAG-M-3300027770-73</strain>
    </source>
</reference>
<name>A0A6C0LCA8_9ZZZZ</name>
<dbReference type="InterPro" id="IPR036249">
    <property type="entry name" value="Thioredoxin-like_sf"/>
</dbReference>
<keyword evidence="3" id="KW-0812">Transmembrane</keyword>
<keyword evidence="2" id="KW-0732">Signal</keyword>
<dbReference type="Gene3D" id="3.40.30.10">
    <property type="entry name" value="Glutaredoxin"/>
    <property type="match status" value="1"/>
</dbReference>
<feature type="transmembrane region" description="Helical" evidence="3">
    <location>
        <begin position="25"/>
        <end position="47"/>
    </location>
</feature>
<comment type="similarity">
    <text evidence="1">Belongs to the protein disulfide isomerase family.</text>
</comment>
<organism evidence="5">
    <name type="scientific">viral metagenome</name>
    <dbReference type="NCBI Taxonomy" id="1070528"/>
    <lineage>
        <taxon>unclassified sequences</taxon>
        <taxon>metagenomes</taxon>
        <taxon>organismal metagenomes</taxon>
    </lineage>
</organism>
<dbReference type="CDD" id="cd02961">
    <property type="entry name" value="PDI_a_family"/>
    <property type="match status" value="1"/>
</dbReference>
<dbReference type="GO" id="GO:0005783">
    <property type="term" value="C:endoplasmic reticulum"/>
    <property type="evidence" value="ECO:0007669"/>
    <property type="project" value="TreeGrafter"/>
</dbReference>
<dbReference type="PANTHER" id="PTHR45672">
    <property type="entry name" value="PROTEIN DISULFIDE-ISOMERASE C17H9.14C-RELATED"/>
    <property type="match status" value="1"/>
</dbReference>
<dbReference type="PROSITE" id="PS51352">
    <property type="entry name" value="THIOREDOXIN_2"/>
    <property type="match status" value="1"/>
</dbReference>
<evidence type="ECO:0000256" key="3">
    <source>
        <dbReference type="SAM" id="Phobius"/>
    </source>
</evidence>
<evidence type="ECO:0000256" key="1">
    <source>
        <dbReference type="ARBA" id="ARBA00006347"/>
    </source>
</evidence>
<dbReference type="GO" id="GO:0006457">
    <property type="term" value="P:protein folding"/>
    <property type="evidence" value="ECO:0007669"/>
    <property type="project" value="TreeGrafter"/>
</dbReference>